<evidence type="ECO:0000256" key="3">
    <source>
        <dbReference type="ARBA" id="ARBA00022676"/>
    </source>
</evidence>
<evidence type="ECO:0000256" key="6">
    <source>
        <dbReference type="ARBA" id="ARBA00022984"/>
    </source>
</evidence>
<comment type="caution">
    <text evidence="10">Lacks conserved residue(s) required for the propagation of feature annotation.</text>
</comment>
<dbReference type="HAMAP" id="MF_00033">
    <property type="entry name" value="MurG"/>
    <property type="match status" value="1"/>
</dbReference>
<dbReference type="EC" id="2.4.1.227" evidence="10"/>
<organism evidence="13 14">
    <name type="scientific">Nocardioides jishulii</name>
    <dbReference type="NCBI Taxonomy" id="2575440"/>
    <lineage>
        <taxon>Bacteria</taxon>
        <taxon>Bacillati</taxon>
        <taxon>Actinomycetota</taxon>
        <taxon>Actinomycetes</taxon>
        <taxon>Propionibacteriales</taxon>
        <taxon>Nocardioidaceae</taxon>
        <taxon>Nocardioides</taxon>
    </lineage>
</organism>
<feature type="binding site" evidence="10">
    <location>
        <position position="124"/>
    </location>
    <ligand>
        <name>UDP-N-acetyl-alpha-D-glucosamine</name>
        <dbReference type="ChEBI" id="CHEBI:57705"/>
    </ligand>
</feature>
<keyword evidence="7 10" id="KW-0472">Membrane</keyword>
<comment type="caution">
    <text evidence="13">The sequence shown here is derived from an EMBL/GenBank/DDBJ whole genome shotgun (WGS) entry which is preliminary data.</text>
</comment>
<dbReference type="AlphaFoldDB" id="A0A4U2YKE9"/>
<dbReference type="GO" id="GO:0005886">
    <property type="term" value="C:plasma membrane"/>
    <property type="evidence" value="ECO:0007669"/>
    <property type="project" value="UniProtKB-SubCell"/>
</dbReference>
<dbReference type="RefSeq" id="WP_137066673.1">
    <property type="nucleotide sequence ID" value="NZ_CP040748.1"/>
</dbReference>
<evidence type="ECO:0000256" key="7">
    <source>
        <dbReference type="ARBA" id="ARBA00023136"/>
    </source>
</evidence>
<dbReference type="NCBIfam" id="TIGR01133">
    <property type="entry name" value="murG"/>
    <property type="match status" value="1"/>
</dbReference>
<feature type="binding site" evidence="10">
    <location>
        <position position="195"/>
    </location>
    <ligand>
        <name>UDP-N-acetyl-alpha-D-glucosamine</name>
        <dbReference type="ChEBI" id="CHEBI:57705"/>
    </ligand>
</feature>
<dbReference type="GO" id="GO:0008360">
    <property type="term" value="P:regulation of cell shape"/>
    <property type="evidence" value="ECO:0007669"/>
    <property type="project" value="UniProtKB-KW"/>
</dbReference>
<keyword evidence="5 10" id="KW-0133">Cell shape</keyword>
<dbReference type="InterPro" id="IPR006009">
    <property type="entry name" value="GlcNAc_MurG"/>
</dbReference>
<feature type="binding site" evidence="10">
    <location>
        <position position="288"/>
    </location>
    <ligand>
        <name>UDP-N-acetyl-alpha-D-glucosamine</name>
        <dbReference type="ChEBI" id="CHEBI:57705"/>
    </ligand>
</feature>
<evidence type="ECO:0000256" key="5">
    <source>
        <dbReference type="ARBA" id="ARBA00022960"/>
    </source>
</evidence>
<dbReference type="OrthoDB" id="9808936at2"/>
<evidence type="ECO:0000256" key="10">
    <source>
        <dbReference type="HAMAP-Rule" id="MF_00033"/>
    </source>
</evidence>
<dbReference type="Pfam" id="PF03033">
    <property type="entry name" value="Glyco_transf_28"/>
    <property type="match status" value="1"/>
</dbReference>
<evidence type="ECO:0000259" key="12">
    <source>
        <dbReference type="Pfam" id="PF04101"/>
    </source>
</evidence>
<accession>A0A4U2YKE9</accession>
<evidence type="ECO:0000256" key="8">
    <source>
        <dbReference type="ARBA" id="ARBA00023306"/>
    </source>
</evidence>
<dbReference type="PANTHER" id="PTHR21015:SF22">
    <property type="entry name" value="GLYCOSYLTRANSFERASE"/>
    <property type="match status" value="1"/>
</dbReference>
<evidence type="ECO:0000256" key="9">
    <source>
        <dbReference type="ARBA" id="ARBA00023316"/>
    </source>
</evidence>
<proteinExistence type="inferred from homology"/>
<dbReference type="PANTHER" id="PTHR21015">
    <property type="entry name" value="UDP-N-ACETYLGLUCOSAMINE--N-ACETYLMURAMYL-(PENTAPEPTIDE) PYROPHOSPHORYL-UNDECAPRENOL N-ACETYLGLUCOSAMINE TRANSFERASE 1"/>
    <property type="match status" value="1"/>
</dbReference>
<keyword evidence="4 10" id="KW-0808">Transferase</keyword>
<comment type="function">
    <text evidence="10">Cell wall formation. Catalyzes the transfer of a GlcNAc subunit on undecaprenyl-pyrophosphoryl-MurNAc-pentapeptide (lipid intermediate I) to form undecaprenyl-pyrophosphoryl-MurNAc-(pentapeptide)GlcNAc (lipid intermediate II).</text>
</comment>
<keyword evidence="9 10" id="KW-0961">Cell wall biogenesis/degradation</keyword>
<dbReference type="GO" id="GO:0071555">
    <property type="term" value="P:cell wall organization"/>
    <property type="evidence" value="ECO:0007669"/>
    <property type="project" value="UniProtKB-KW"/>
</dbReference>
<evidence type="ECO:0000256" key="4">
    <source>
        <dbReference type="ARBA" id="ARBA00022679"/>
    </source>
</evidence>
<dbReference type="InterPro" id="IPR004276">
    <property type="entry name" value="GlycoTrans_28_N"/>
</dbReference>
<reference evidence="13 14" key="1">
    <citation type="submission" date="2019-04" db="EMBL/GenBank/DDBJ databases">
        <authorList>
            <person name="Dong K."/>
        </authorList>
    </citation>
    <scope>NUCLEOTIDE SEQUENCE [LARGE SCALE GENOMIC DNA]</scope>
    <source>
        <strain evidence="14">dk3543</strain>
    </source>
</reference>
<dbReference type="GO" id="GO:0050511">
    <property type="term" value="F:undecaprenyldiphospho-muramoylpentapeptide beta-N-acetylglucosaminyltransferase activity"/>
    <property type="evidence" value="ECO:0007669"/>
    <property type="project" value="UniProtKB-UniRule"/>
</dbReference>
<keyword evidence="6 10" id="KW-0573">Peptidoglycan synthesis</keyword>
<dbReference type="EMBL" id="SZPY01000003">
    <property type="protein sequence ID" value="TKI61666.1"/>
    <property type="molecule type" value="Genomic_DNA"/>
</dbReference>
<keyword evidence="8 10" id="KW-0131">Cell cycle</keyword>
<dbReference type="Proteomes" id="UP000307808">
    <property type="component" value="Unassembled WGS sequence"/>
</dbReference>
<evidence type="ECO:0000313" key="14">
    <source>
        <dbReference type="Proteomes" id="UP000307808"/>
    </source>
</evidence>
<keyword evidence="3 10" id="KW-0328">Glycosyltransferase</keyword>
<dbReference type="Pfam" id="PF04101">
    <property type="entry name" value="Glyco_tran_28_C"/>
    <property type="match status" value="1"/>
</dbReference>
<evidence type="ECO:0000256" key="2">
    <source>
        <dbReference type="ARBA" id="ARBA00022618"/>
    </source>
</evidence>
<dbReference type="InterPro" id="IPR007235">
    <property type="entry name" value="Glyco_trans_28_C"/>
</dbReference>
<comment type="pathway">
    <text evidence="10">Cell wall biogenesis; peptidoglycan biosynthesis.</text>
</comment>
<dbReference type="Gene3D" id="3.40.50.2000">
    <property type="entry name" value="Glycogen Phosphorylase B"/>
    <property type="match status" value="2"/>
</dbReference>
<keyword evidence="1 10" id="KW-1003">Cell membrane</keyword>
<keyword evidence="2 10" id="KW-0132">Cell division</keyword>
<feature type="domain" description="Glycosyl transferase family 28 C-terminal" evidence="12">
    <location>
        <begin position="188"/>
        <end position="335"/>
    </location>
</feature>
<dbReference type="UniPathway" id="UPA00219"/>
<comment type="subcellular location">
    <subcellularLocation>
        <location evidence="10">Cell membrane</location>
        <topology evidence="10">Peripheral membrane protein</topology>
        <orientation evidence="10">Cytoplasmic side</orientation>
    </subcellularLocation>
</comment>
<keyword evidence="14" id="KW-1185">Reference proteome</keyword>
<feature type="binding site" evidence="10">
    <location>
        <begin position="10"/>
        <end position="12"/>
    </location>
    <ligand>
        <name>UDP-N-acetyl-alpha-D-glucosamine</name>
        <dbReference type="ChEBI" id="CHEBI:57705"/>
    </ligand>
</feature>
<protein>
    <recommendedName>
        <fullName evidence="10">UDP-N-acetylglucosamine--N-acetylmuramyl-(pentapeptide) pyrophosphoryl-undecaprenol N-acetylglucosamine transferase</fullName>
        <ecNumber evidence="10">2.4.1.227</ecNumber>
    </recommendedName>
    <alternativeName>
        <fullName evidence="10">Undecaprenyl-PP-MurNAc-pentapeptide-UDPGlcNAc GlcNAc transferase</fullName>
    </alternativeName>
</protein>
<comment type="similarity">
    <text evidence="10">Belongs to the glycosyltransferase 28 family. MurG subfamily.</text>
</comment>
<dbReference type="GO" id="GO:0009252">
    <property type="term" value="P:peptidoglycan biosynthetic process"/>
    <property type="evidence" value="ECO:0007669"/>
    <property type="project" value="UniProtKB-UniRule"/>
</dbReference>
<dbReference type="SUPFAM" id="SSF53756">
    <property type="entry name" value="UDP-Glycosyltransferase/glycogen phosphorylase"/>
    <property type="match status" value="1"/>
</dbReference>
<gene>
    <name evidence="10 13" type="primary">murG</name>
    <name evidence="13" type="ORF">FC770_12930</name>
</gene>
<feature type="domain" description="Glycosyltransferase family 28 N-terminal" evidence="11">
    <location>
        <begin position="3"/>
        <end position="142"/>
    </location>
</feature>
<name>A0A4U2YKE9_9ACTN</name>
<feature type="binding site" evidence="10">
    <location>
        <position position="161"/>
    </location>
    <ligand>
        <name>UDP-N-acetyl-alpha-D-glucosamine</name>
        <dbReference type="ChEBI" id="CHEBI:57705"/>
    </ligand>
</feature>
<dbReference type="GO" id="GO:0005975">
    <property type="term" value="P:carbohydrate metabolic process"/>
    <property type="evidence" value="ECO:0007669"/>
    <property type="project" value="InterPro"/>
</dbReference>
<evidence type="ECO:0000313" key="13">
    <source>
        <dbReference type="EMBL" id="TKI61666.1"/>
    </source>
</evidence>
<evidence type="ECO:0000259" key="11">
    <source>
        <dbReference type="Pfam" id="PF03033"/>
    </source>
</evidence>
<comment type="catalytic activity">
    <reaction evidence="10">
        <text>di-trans,octa-cis-undecaprenyl diphospho-N-acetyl-alpha-D-muramoyl-L-alanyl-D-glutamyl-meso-2,6-diaminopimeloyl-D-alanyl-D-alanine + UDP-N-acetyl-alpha-D-glucosamine = di-trans,octa-cis-undecaprenyl diphospho-[N-acetyl-alpha-D-glucosaminyl-(1-&gt;4)]-N-acetyl-alpha-D-muramoyl-L-alanyl-D-glutamyl-meso-2,6-diaminopimeloyl-D-alanyl-D-alanine + UDP + H(+)</text>
        <dbReference type="Rhea" id="RHEA:31227"/>
        <dbReference type="ChEBI" id="CHEBI:15378"/>
        <dbReference type="ChEBI" id="CHEBI:57705"/>
        <dbReference type="ChEBI" id="CHEBI:58223"/>
        <dbReference type="ChEBI" id="CHEBI:61387"/>
        <dbReference type="ChEBI" id="CHEBI:61388"/>
        <dbReference type="EC" id="2.4.1.227"/>
    </reaction>
</comment>
<dbReference type="GO" id="GO:0051991">
    <property type="term" value="F:UDP-N-acetyl-D-glucosamine:N-acetylmuramoyl-L-alanyl-D-glutamyl-meso-2,6-diaminopimelyl-D-alanyl-D-alanine-diphosphoundecaprenol 4-beta-N-acetylglucosaminlytransferase activity"/>
    <property type="evidence" value="ECO:0007669"/>
    <property type="project" value="RHEA"/>
</dbReference>
<evidence type="ECO:0000256" key="1">
    <source>
        <dbReference type="ARBA" id="ARBA00022475"/>
    </source>
</evidence>
<sequence length="356" mass="36841">MHVLLAGGGTAGHTSPLLATADALRRLAPETVITCLGTSQGLEARLVPEAGLPLELVPKVPLPRKPGKELLQVPGKLLAARRAALEVVDRVRPDVVVGFGGYVSVPAYLAARSRKLPIVVHEGNALAGIANKLGARLTTHVATSFPSTKIPHGTYLGLPVRRMISTLDRAALRAEARATFGLDPDRPTLLVTGGSQGAARINAAVAAAADALALAGVQVLHVVGPRQTLAAPITGVPYVVLNYVDRMDLAYAAADAVLCRAGSNTVTEVSGVGLPAIYVPLPFGNGEQALNARPVVDAGGGLLVADGDLTPEWVRAEVPRLLTDPGRLARMGAAASDVIPLDADEKLARMILEVAR</sequence>
<dbReference type="GO" id="GO:0051301">
    <property type="term" value="P:cell division"/>
    <property type="evidence" value="ECO:0007669"/>
    <property type="project" value="UniProtKB-KW"/>
</dbReference>
<dbReference type="CDD" id="cd03785">
    <property type="entry name" value="GT28_MurG"/>
    <property type="match status" value="1"/>
</dbReference>